<dbReference type="Pfam" id="PF05845">
    <property type="entry name" value="PhnH"/>
    <property type="match status" value="1"/>
</dbReference>
<accession>A0ABS8CS37</accession>
<sequence length="188" mass="19984">MTAVLTGGFDSPAPQSARAFRSVLEAMARPGRIETLQGAVPPAPLSVAAGTLILTLCDPTTPVYLAGKFDSAAIRSWISFHTGAPLTRAGEASFAIGSWQELQPLSAYQIGDPSYPDRSATLIVELEELRGEGARLSGPGIETSSHLSLPETRAFRENAQLFPLGIDCLFTCADRLAALPRTTRVEDN</sequence>
<dbReference type="Proteomes" id="UP001198571">
    <property type="component" value="Unassembled WGS sequence"/>
</dbReference>
<dbReference type="NCBIfam" id="TIGR03292">
    <property type="entry name" value="PhnH_redo"/>
    <property type="match status" value="1"/>
</dbReference>
<evidence type="ECO:0000313" key="2">
    <source>
        <dbReference type="Proteomes" id="UP001198571"/>
    </source>
</evidence>
<comment type="caution">
    <text evidence="1">The sequence shown here is derived from an EMBL/GenBank/DDBJ whole genome shotgun (WGS) entry which is preliminary data.</text>
</comment>
<name>A0ABS8CS37_9RHOB</name>
<keyword evidence="2" id="KW-1185">Reference proteome</keyword>
<dbReference type="EMBL" id="JACDXX010000033">
    <property type="protein sequence ID" value="MCB5412218.1"/>
    <property type="molecule type" value="Genomic_DNA"/>
</dbReference>
<protein>
    <submittedName>
        <fullName evidence="1">Phosphonate C-P lyase system protein PhnH</fullName>
    </submittedName>
</protein>
<dbReference type="SUPFAM" id="SSF159709">
    <property type="entry name" value="PhnH-like"/>
    <property type="match status" value="1"/>
</dbReference>
<organism evidence="1 2">
    <name type="scientific">Pseudogemmobacter faecipullorum</name>
    <dbReference type="NCBI Taxonomy" id="2755041"/>
    <lineage>
        <taxon>Bacteria</taxon>
        <taxon>Pseudomonadati</taxon>
        <taxon>Pseudomonadota</taxon>
        <taxon>Alphaproteobacteria</taxon>
        <taxon>Rhodobacterales</taxon>
        <taxon>Paracoccaceae</taxon>
        <taxon>Pseudogemmobacter</taxon>
    </lineage>
</organism>
<proteinExistence type="predicted"/>
<reference evidence="1 2" key="1">
    <citation type="submission" date="2020-07" db="EMBL/GenBank/DDBJ databases">
        <title>Pseudogemmobacter sp. nov., isolated from poultry manure in Taiwan.</title>
        <authorList>
            <person name="Lin S.-Y."/>
            <person name="Tang Y.-S."/>
            <person name="Young C.-C."/>
        </authorList>
    </citation>
    <scope>NUCLEOTIDE SEQUENCE [LARGE SCALE GENOMIC DNA]</scope>
    <source>
        <strain evidence="1 2">CC-YST710</strain>
    </source>
</reference>
<dbReference type="GO" id="GO:0016829">
    <property type="term" value="F:lyase activity"/>
    <property type="evidence" value="ECO:0007669"/>
    <property type="project" value="UniProtKB-KW"/>
</dbReference>
<dbReference type="PIRSF" id="PIRSF020680">
    <property type="entry name" value="PhnH"/>
    <property type="match status" value="1"/>
</dbReference>
<dbReference type="Gene3D" id="3.40.50.11310">
    <property type="entry name" value="Bacterial phosphonate metabolism protein PhnH"/>
    <property type="match status" value="1"/>
</dbReference>
<gene>
    <name evidence="1" type="primary">phnH</name>
    <name evidence="1" type="ORF">H0485_19785</name>
</gene>
<keyword evidence="1" id="KW-0456">Lyase</keyword>
<dbReference type="RefSeq" id="WP_226937641.1">
    <property type="nucleotide sequence ID" value="NZ_JACDXX010000033.1"/>
</dbReference>
<dbReference type="InterPro" id="IPR008772">
    <property type="entry name" value="Phosphonate_metab_PhnH"/>
</dbReference>
<dbReference type="InterPro" id="IPR038058">
    <property type="entry name" value="PhnH-like_sp"/>
</dbReference>
<evidence type="ECO:0000313" key="1">
    <source>
        <dbReference type="EMBL" id="MCB5412218.1"/>
    </source>
</evidence>